<feature type="domain" description="Nitroreductase" evidence="1">
    <location>
        <begin position="161"/>
        <end position="344"/>
    </location>
</feature>
<evidence type="ECO:0000313" key="2">
    <source>
        <dbReference type="EMBL" id="QIB32821.1"/>
    </source>
</evidence>
<dbReference type="GO" id="GO:0016491">
    <property type="term" value="F:oxidoreductase activity"/>
    <property type="evidence" value="ECO:0007669"/>
    <property type="project" value="InterPro"/>
</dbReference>
<dbReference type="Gene3D" id="3.40.109.10">
    <property type="entry name" value="NADH Oxidase"/>
    <property type="match status" value="1"/>
</dbReference>
<evidence type="ECO:0000313" key="3">
    <source>
        <dbReference type="Proteomes" id="UP000464751"/>
    </source>
</evidence>
<dbReference type="InterPro" id="IPR052544">
    <property type="entry name" value="Bacteriocin_Proc_Enz"/>
</dbReference>
<gene>
    <name evidence="2" type="ORF">G3A50_03180</name>
</gene>
<accession>A0A6P1YJG7</accession>
<dbReference type="AlphaFoldDB" id="A0A6P1YJG7"/>
<sequence>MQIRAARTLLFSRREGTVEAFNFLSRSAFQCSPDLLLLLNVVDDWTSLSELERRLPQLASTELRETVDQLIEVGALVTAGSGKAAAEEYFEARWKWGIPAAAFHFSLRDRPCMPIEEAEALQVEKAAASDQPPLFLGQASALSVTMLPSPFEGNELLQLMARRRTVREAAPKPVTIQQLSDCLFAGMGITGKTRNCVGELPLGMTPSGGARNPFEAYVYARAVEGLEPGFYHYAAAEHTLGRLPGAEFPLPSELLGSQDWADDMPAVILLCAHFERTMWKYDDAGAYRVVLIEAGHIGQNVMLAATRYGLSACPTAALHHAAIERCLNLGDTILSTPIYALTLGFPPSEEKLADGMPVVSRTEH</sequence>
<dbReference type="Pfam" id="PF00881">
    <property type="entry name" value="Nitroreductase"/>
    <property type="match status" value="1"/>
</dbReference>
<dbReference type="EMBL" id="CP048630">
    <property type="protein sequence ID" value="QIB32821.1"/>
    <property type="molecule type" value="Genomic_DNA"/>
</dbReference>
<dbReference type="PANTHER" id="PTHR43745">
    <property type="entry name" value="NITROREDUCTASE MJ1384-RELATED"/>
    <property type="match status" value="1"/>
</dbReference>
<evidence type="ECO:0000259" key="1">
    <source>
        <dbReference type="Pfam" id="PF00881"/>
    </source>
</evidence>
<dbReference type="KEGG" id="apra:G3A50_03180"/>
<dbReference type="SUPFAM" id="SSF55469">
    <property type="entry name" value="FMN-dependent nitroreductase-like"/>
    <property type="match status" value="1"/>
</dbReference>
<dbReference type="InterPro" id="IPR020051">
    <property type="entry name" value="SagB-type_dehydrogenase"/>
</dbReference>
<name>A0A6P1YJG7_9HYPH</name>
<protein>
    <submittedName>
        <fullName evidence="2">SagB/ThcOx family dehydrogenase</fullName>
    </submittedName>
</protein>
<proteinExistence type="predicted"/>
<dbReference type="Proteomes" id="UP000464751">
    <property type="component" value="Chromosome"/>
</dbReference>
<reference evidence="2 3" key="1">
    <citation type="submission" date="2020-02" db="EMBL/GenBank/DDBJ databases">
        <authorList>
            <person name="Li G."/>
        </authorList>
    </citation>
    <scope>NUCLEOTIDE SEQUENCE [LARGE SCALE GENOMIC DNA]</scope>
    <source>
        <strain evidence="2 3">DSM 102029</strain>
    </source>
</reference>
<dbReference type="InterPro" id="IPR029479">
    <property type="entry name" value="Nitroreductase"/>
</dbReference>
<dbReference type="NCBIfam" id="TIGR03605">
    <property type="entry name" value="antibiot_sagB"/>
    <property type="match status" value="1"/>
</dbReference>
<dbReference type="CDD" id="cd02142">
    <property type="entry name" value="McbC_SagB-like_oxidoreductase"/>
    <property type="match status" value="1"/>
</dbReference>
<keyword evidence="3" id="KW-1185">Reference proteome</keyword>
<dbReference type="PANTHER" id="PTHR43745:SF2">
    <property type="entry name" value="NITROREDUCTASE MJ1384-RELATED"/>
    <property type="match status" value="1"/>
</dbReference>
<organism evidence="2 3">
    <name type="scientific">Ancylobacter pratisalsi</name>
    <dbReference type="NCBI Taxonomy" id="1745854"/>
    <lineage>
        <taxon>Bacteria</taxon>
        <taxon>Pseudomonadati</taxon>
        <taxon>Pseudomonadota</taxon>
        <taxon>Alphaproteobacteria</taxon>
        <taxon>Hyphomicrobiales</taxon>
        <taxon>Xanthobacteraceae</taxon>
        <taxon>Ancylobacter</taxon>
    </lineage>
</organism>
<dbReference type="RefSeq" id="WP_163073908.1">
    <property type="nucleotide sequence ID" value="NZ_CP048630.1"/>
</dbReference>
<dbReference type="InterPro" id="IPR000415">
    <property type="entry name" value="Nitroreductase-like"/>
</dbReference>